<protein>
    <submittedName>
        <fullName evidence="2">Uncharacterized protein</fullName>
    </submittedName>
</protein>
<name>A0A841GMQ1_9BACT</name>
<gene>
    <name evidence="2" type="ORF">HNP65_001739</name>
</gene>
<dbReference type="AlphaFoldDB" id="A0A841GMQ1"/>
<feature type="transmembrane region" description="Helical" evidence="1">
    <location>
        <begin position="526"/>
        <end position="543"/>
    </location>
</feature>
<sequence>MKRLTIFVFLVLILSLTFPINLEKSKELFLYYINNFETSKDDEFLSNTRNSINTFLPIYRYYKIELVGSVEKTDVSKKIGDYLNVIYKQNISNDYTTQLARAAFFSYLEASLERKKFEASFIKSSPNFNSFFNSYQSKVIFAARNYLSDLLAKHLGAKINLAGNADIEDAPQYSFEFEYTPKFKEHEFTDEIKIILKDEEIKKNFVKYLEIISKNPQRMVPNINRYSGLLQRNVIKSVSNLKNIFSDEFEKTAPKSYNFWWLRWVVYIALILIAIKSKKWNLVIFLISIVEILYLFIGFDILSNSDATIYGLISFSALFASLIIFIKSKKFLEVSLIALLLISFVIPTYYTKDFHMKNLKEFENSPYFTELINDVLKDKYSKFSNIVRELTTIANSSIIETEDIIKRLSINLNNFTEKIKDPEYKSVKNFDGRVNDFKALTTEFSNYQIEEKIREKQFKKAENNLEKFTKKVAEISSDAFENEFLKEIQNDLNFEEISPTVKTINEIIKNTSDLEKIPIQFYRTKFGILTFVFLSLGFFLTSLKNKSSIIWNIAATLSSVLMLINPISFFVQYGVPMITFNYSIVIPILLVISIIILIKSFKPLKG</sequence>
<feature type="transmembrane region" description="Helical" evidence="1">
    <location>
        <begin position="282"/>
        <end position="302"/>
    </location>
</feature>
<feature type="transmembrane region" description="Helical" evidence="1">
    <location>
        <begin position="331"/>
        <end position="350"/>
    </location>
</feature>
<comment type="caution">
    <text evidence="2">The sequence shown here is derived from an EMBL/GenBank/DDBJ whole genome shotgun (WGS) entry which is preliminary data.</text>
</comment>
<dbReference type="Proteomes" id="UP000555828">
    <property type="component" value="Unassembled WGS sequence"/>
</dbReference>
<keyword evidence="1" id="KW-0472">Membrane</keyword>
<evidence type="ECO:0000313" key="2">
    <source>
        <dbReference type="EMBL" id="MBB6063275.1"/>
    </source>
</evidence>
<evidence type="ECO:0000256" key="1">
    <source>
        <dbReference type="SAM" id="Phobius"/>
    </source>
</evidence>
<keyword evidence="1" id="KW-0812">Transmembrane</keyword>
<feature type="transmembrane region" description="Helical" evidence="1">
    <location>
        <begin position="550"/>
        <end position="571"/>
    </location>
</feature>
<dbReference type="EMBL" id="JACHEX010000005">
    <property type="protein sequence ID" value="MBB6063275.1"/>
    <property type="molecule type" value="Genomic_DNA"/>
</dbReference>
<reference evidence="2 3" key="1">
    <citation type="submission" date="2020-08" db="EMBL/GenBank/DDBJ databases">
        <title>Genomic Encyclopedia of Type Strains, Phase IV (KMG-IV): sequencing the most valuable type-strain genomes for metagenomic binning, comparative biology and taxonomic classification.</title>
        <authorList>
            <person name="Goeker M."/>
        </authorList>
    </citation>
    <scope>NUCLEOTIDE SEQUENCE [LARGE SCALE GENOMIC DNA]</scope>
    <source>
        <strain evidence="2 3">DSM 13481</strain>
    </source>
</reference>
<keyword evidence="3" id="KW-1185">Reference proteome</keyword>
<organism evidence="2 3">
    <name type="scientific">Thermosipho japonicus</name>
    <dbReference type="NCBI Taxonomy" id="90323"/>
    <lineage>
        <taxon>Bacteria</taxon>
        <taxon>Thermotogati</taxon>
        <taxon>Thermotogota</taxon>
        <taxon>Thermotogae</taxon>
        <taxon>Thermotogales</taxon>
        <taxon>Fervidobacteriaceae</taxon>
        <taxon>Thermosipho</taxon>
    </lineage>
</organism>
<dbReference type="RefSeq" id="WP_184619863.1">
    <property type="nucleotide sequence ID" value="NZ_JACHEX010000005.1"/>
</dbReference>
<feature type="transmembrane region" description="Helical" evidence="1">
    <location>
        <begin position="257"/>
        <end position="275"/>
    </location>
</feature>
<feature type="transmembrane region" description="Helical" evidence="1">
    <location>
        <begin position="308"/>
        <end position="326"/>
    </location>
</feature>
<proteinExistence type="predicted"/>
<evidence type="ECO:0000313" key="3">
    <source>
        <dbReference type="Proteomes" id="UP000555828"/>
    </source>
</evidence>
<keyword evidence="1" id="KW-1133">Transmembrane helix</keyword>
<feature type="transmembrane region" description="Helical" evidence="1">
    <location>
        <begin position="577"/>
        <end position="598"/>
    </location>
</feature>
<accession>A0A841GMQ1</accession>